<dbReference type="AlphaFoldDB" id="A0A3R7ABR8"/>
<evidence type="ECO:0000313" key="1">
    <source>
        <dbReference type="EMBL" id="RHY31871.1"/>
    </source>
</evidence>
<dbReference type="Gene3D" id="3.30.420.10">
    <property type="entry name" value="Ribonuclease H-like superfamily/Ribonuclease H"/>
    <property type="match status" value="1"/>
</dbReference>
<organism evidence="1 2">
    <name type="scientific">Aphanomyces invadans</name>
    <dbReference type="NCBI Taxonomy" id="157072"/>
    <lineage>
        <taxon>Eukaryota</taxon>
        <taxon>Sar</taxon>
        <taxon>Stramenopiles</taxon>
        <taxon>Oomycota</taxon>
        <taxon>Saprolegniomycetes</taxon>
        <taxon>Saprolegniales</taxon>
        <taxon>Verrucalvaceae</taxon>
        <taxon>Aphanomyces</taxon>
    </lineage>
</organism>
<proteinExistence type="predicted"/>
<evidence type="ECO:0000313" key="2">
    <source>
        <dbReference type="Proteomes" id="UP000285060"/>
    </source>
</evidence>
<evidence type="ECO:0008006" key="3">
    <source>
        <dbReference type="Google" id="ProtNLM"/>
    </source>
</evidence>
<dbReference type="VEuPathDB" id="FungiDB:H310_15058"/>
<dbReference type="EMBL" id="QUSY01000178">
    <property type="protein sequence ID" value="RHY31871.1"/>
    <property type="molecule type" value="Genomic_DNA"/>
</dbReference>
<accession>A0A3R7ABR8</accession>
<dbReference type="Proteomes" id="UP000285060">
    <property type="component" value="Unassembled WGS sequence"/>
</dbReference>
<sequence>MFNHKYFTAWFTRLMDEVEDLGWRSAVFDMDNAKYHKVKPESTPKGNWKKEDMYQACLKYGLNDVSQSDLKSAMWAKLKKYVDENILPVVVSMAHRRGHHVVYTAPGFSELQPIEMIWANVKGTVGRADISKMTFKDVLERLEKAFLELDTATICQTIQNST</sequence>
<dbReference type="InterPro" id="IPR036397">
    <property type="entry name" value="RNaseH_sf"/>
</dbReference>
<name>A0A3R7ABR8_9STRA</name>
<dbReference type="PANTHER" id="PTHR33939:SF1">
    <property type="entry name" value="DUF4371 DOMAIN-CONTAINING PROTEIN"/>
    <property type="match status" value="1"/>
</dbReference>
<comment type="caution">
    <text evidence="1">The sequence shown here is derived from an EMBL/GenBank/DDBJ whole genome shotgun (WGS) entry which is preliminary data.</text>
</comment>
<gene>
    <name evidence="1" type="ORF">DYB32_003083</name>
</gene>
<reference evidence="1 2" key="1">
    <citation type="submission" date="2018-08" db="EMBL/GenBank/DDBJ databases">
        <title>Aphanomyces genome sequencing and annotation.</title>
        <authorList>
            <person name="Minardi D."/>
            <person name="Oidtmann B."/>
            <person name="Van Der Giezen M."/>
            <person name="Studholme D.J."/>
        </authorList>
    </citation>
    <scope>NUCLEOTIDE SEQUENCE [LARGE SCALE GENOMIC DNA]</scope>
    <source>
        <strain evidence="1 2">NJM0002</strain>
    </source>
</reference>
<protein>
    <recommendedName>
        <fullName evidence="3">Tc1-like transposase DDE domain-containing protein</fullName>
    </recommendedName>
</protein>
<keyword evidence="2" id="KW-1185">Reference proteome</keyword>
<dbReference type="GO" id="GO:0003676">
    <property type="term" value="F:nucleic acid binding"/>
    <property type="evidence" value="ECO:0007669"/>
    <property type="project" value="InterPro"/>
</dbReference>
<dbReference type="PANTHER" id="PTHR33939">
    <property type="entry name" value="PROTEIN CBG22215"/>
    <property type="match status" value="1"/>
</dbReference>